<evidence type="ECO:0000313" key="1">
    <source>
        <dbReference type="EMBL" id="GFY12856.1"/>
    </source>
</evidence>
<organism evidence="1 2">
    <name type="scientific">Trichonephila clavipes</name>
    <name type="common">Golden silk orbweaver</name>
    <name type="synonym">Nephila clavipes</name>
    <dbReference type="NCBI Taxonomy" id="2585209"/>
    <lineage>
        <taxon>Eukaryota</taxon>
        <taxon>Metazoa</taxon>
        <taxon>Ecdysozoa</taxon>
        <taxon>Arthropoda</taxon>
        <taxon>Chelicerata</taxon>
        <taxon>Arachnida</taxon>
        <taxon>Araneae</taxon>
        <taxon>Araneomorphae</taxon>
        <taxon>Entelegynae</taxon>
        <taxon>Araneoidea</taxon>
        <taxon>Nephilidae</taxon>
        <taxon>Trichonephila</taxon>
    </lineage>
</organism>
<keyword evidence="2" id="KW-1185">Reference proteome</keyword>
<reference evidence="1" key="1">
    <citation type="submission" date="2020-08" db="EMBL/GenBank/DDBJ databases">
        <title>Multicomponent nature underlies the extraordinary mechanical properties of spider dragline silk.</title>
        <authorList>
            <person name="Kono N."/>
            <person name="Nakamura H."/>
            <person name="Mori M."/>
            <person name="Yoshida Y."/>
            <person name="Ohtoshi R."/>
            <person name="Malay A.D."/>
            <person name="Moran D.A.P."/>
            <person name="Tomita M."/>
            <person name="Numata K."/>
            <person name="Arakawa K."/>
        </authorList>
    </citation>
    <scope>NUCLEOTIDE SEQUENCE</scope>
</reference>
<evidence type="ECO:0000313" key="2">
    <source>
        <dbReference type="Proteomes" id="UP000887159"/>
    </source>
</evidence>
<dbReference type="AlphaFoldDB" id="A0A8X6SIJ7"/>
<sequence>MKSLCTRNGVVFDGAVAVTIAPMIAASVQHADATCGAPIVVAKEQAFSSDGERNKTHSRTIPVNFIWKLFY</sequence>
<protein>
    <submittedName>
        <fullName evidence="1">Uncharacterized protein</fullName>
    </submittedName>
</protein>
<comment type="caution">
    <text evidence="1">The sequence shown here is derived from an EMBL/GenBank/DDBJ whole genome shotgun (WGS) entry which is preliminary data.</text>
</comment>
<gene>
    <name evidence="1" type="primary">NCL1_29537</name>
    <name evidence="1" type="ORF">TNCV_3074161</name>
</gene>
<proteinExistence type="predicted"/>
<dbReference type="Proteomes" id="UP000887159">
    <property type="component" value="Unassembled WGS sequence"/>
</dbReference>
<dbReference type="EMBL" id="BMAU01021318">
    <property type="protein sequence ID" value="GFY12856.1"/>
    <property type="molecule type" value="Genomic_DNA"/>
</dbReference>
<name>A0A8X6SIJ7_TRICX</name>
<accession>A0A8X6SIJ7</accession>